<dbReference type="OrthoDB" id="1577640at2759"/>
<dbReference type="Proteomes" id="UP000507470">
    <property type="component" value="Unassembled WGS sequence"/>
</dbReference>
<protein>
    <submittedName>
        <fullName evidence="7">Uncharacterized protein</fullName>
    </submittedName>
</protein>
<evidence type="ECO:0000256" key="3">
    <source>
        <dbReference type="PROSITE-ProRule" id="PRU00023"/>
    </source>
</evidence>
<dbReference type="InterPro" id="IPR036770">
    <property type="entry name" value="Ankyrin_rpt-contain_sf"/>
</dbReference>
<dbReference type="Pfam" id="PF20720">
    <property type="entry name" value="nSTAND3"/>
    <property type="match status" value="1"/>
</dbReference>
<feature type="repeat" description="ANK" evidence="3">
    <location>
        <begin position="448"/>
        <end position="480"/>
    </location>
</feature>
<dbReference type="InterPro" id="IPR041249">
    <property type="entry name" value="HEPN_DZIP3"/>
</dbReference>
<feature type="domain" description="DZIP3-like HEPN" evidence="5">
    <location>
        <begin position="40"/>
        <end position="174"/>
    </location>
</feature>
<feature type="repeat" description="ANK" evidence="3">
    <location>
        <begin position="745"/>
        <end position="777"/>
    </location>
</feature>
<feature type="repeat" description="ANK" evidence="3">
    <location>
        <begin position="679"/>
        <end position="711"/>
    </location>
</feature>
<name>A0A6J8C1J9_MYTCO</name>
<proteinExistence type="predicted"/>
<dbReference type="PANTHER" id="PTHR24171">
    <property type="entry name" value="ANKYRIN REPEAT DOMAIN-CONTAINING PROTEIN 39-RELATED"/>
    <property type="match status" value="1"/>
</dbReference>
<feature type="repeat" description="ANK" evidence="3">
    <location>
        <begin position="613"/>
        <end position="645"/>
    </location>
</feature>
<keyword evidence="4" id="KW-0175">Coiled coil</keyword>
<keyword evidence="8" id="KW-1185">Reference proteome</keyword>
<feature type="domain" description="Novel STAND NTPase 3" evidence="6">
    <location>
        <begin position="240"/>
        <end position="327"/>
    </location>
</feature>
<evidence type="ECO:0000259" key="5">
    <source>
        <dbReference type="Pfam" id="PF18738"/>
    </source>
</evidence>
<reference evidence="7 8" key="1">
    <citation type="submission" date="2020-06" db="EMBL/GenBank/DDBJ databases">
        <authorList>
            <person name="Li R."/>
            <person name="Bekaert M."/>
        </authorList>
    </citation>
    <scope>NUCLEOTIDE SEQUENCE [LARGE SCALE GENOMIC DNA]</scope>
    <source>
        <strain evidence="8">wild</strain>
    </source>
</reference>
<evidence type="ECO:0000259" key="6">
    <source>
        <dbReference type="Pfam" id="PF20720"/>
    </source>
</evidence>
<evidence type="ECO:0000313" key="7">
    <source>
        <dbReference type="EMBL" id="CAC5388467.1"/>
    </source>
</evidence>
<feature type="coiled-coil region" evidence="4">
    <location>
        <begin position="172"/>
        <end position="213"/>
    </location>
</feature>
<gene>
    <name evidence="7" type="ORF">MCOR_23727</name>
</gene>
<dbReference type="Pfam" id="PF00023">
    <property type="entry name" value="Ank"/>
    <property type="match status" value="1"/>
</dbReference>
<dbReference type="PROSITE" id="PS50297">
    <property type="entry name" value="ANK_REP_REGION"/>
    <property type="match status" value="9"/>
</dbReference>
<dbReference type="PANTHER" id="PTHR24171:SF8">
    <property type="entry name" value="BRCA1-ASSOCIATED RING DOMAIN PROTEIN 1"/>
    <property type="match status" value="1"/>
</dbReference>
<dbReference type="InterPro" id="IPR049050">
    <property type="entry name" value="nSTAND3"/>
</dbReference>
<dbReference type="SUPFAM" id="SSF48403">
    <property type="entry name" value="Ankyrin repeat"/>
    <property type="match status" value="1"/>
</dbReference>
<dbReference type="Pfam" id="PF12796">
    <property type="entry name" value="Ank_2"/>
    <property type="match status" value="4"/>
</dbReference>
<evidence type="ECO:0000256" key="1">
    <source>
        <dbReference type="ARBA" id="ARBA00022737"/>
    </source>
</evidence>
<accession>A0A6J8C1J9</accession>
<dbReference type="AlphaFoldDB" id="A0A6J8C1J9"/>
<feature type="repeat" description="ANK" evidence="3">
    <location>
        <begin position="646"/>
        <end position="678"/>
    </location>
</feature>
<evidence type="ECO:0000313" key="8">
    <source>
        <dbReference type="Proteomes" id="UP000507470"/>
    </source>
</evidence>
<feature type="repeat" description="ANK" evidence="3">
    <location>
        <begin position="481"/>
        <end position="513"/>
    </location>
</feature>
<dbReference type="PROSITE" id="PS50088">
    <property type="entry name" value="ANK_REPEAT"/>
    <property type="match status" value="11"/>
</dbReference>
<dbReference type="EMBL" id="CACVKT020004165">
    <property type="protein sequence ID" value="CAC5388467.1"/>
    <property type="molecule type" value="Genomic_DNA"/>
</dbReference>
<keyword evidence="1" id="KW-0677">Repeat</keyword>
<keyword evidence="2 3" id="KW-0040">ANK repeat</keyword>
<sequence>MASPLSQEEENYVRMSLLLTGISPRAARALFNHEFASSCLESSLKKEYNKLKDLQKKRVINQSQWNLLFPRFPNVPDSKSFDVTLIITLLRNLTCLTPPHGGYDRLPSVYETTPTSDLARIKYYRNFLAHLDEGKVDNAKFTTAWDNVVDIRWTRNNKECDKLKVKILDQTNQEIILNIKRSNNEIMELKDSVESLKKANDDMTVEMNKLKLSYEDTVPWNIRAQISEILVEWKDNDKMFIKVRGTKRVLKCLKENSCVTITASSGVGKTATLRHVALQMAKEGYDLPLVTDPSDIVKFYNPNQKTLFVIDDLFGNYSLNRTNIDVWEPNPFTVYEAEIDKLQKKGFSSKYCALALCVMFNNNVKEDILTEEVNEEIRTIIENTCEACKKTFLCSLNELDVSYQRHLALTCDVRSNDTALLQLCFKGDIPMIHWCINHNGDVNQCRVDGTSPLKVAALKGWKEIVRMLLEKGADCNKCTTDGVSTVMSACGYGHTEIVRMLLDIGADYNKCDNNGWSTVISACSVGHTEIVRMLLNIGADYNKCNNTCWTPVMFACRNGYTEIVKMLLYKGALYNQCDHDGWSPIVLACIEGHTDIVRILLDIGAEYNKCENDGWSLVMLACIDGHTEIVRMLLDIGADYNISNNDGWTPVMSACRNGHKKIVKMLLDKGADYKTCYSDCVSLVMLACTDGHTEIVRMLLDTGADYNTCDDDSLSPVMLACIEGHIEIVRMLLDKGADYNTCDSDCWSVVMLACRDKHTEVVRVLLDIGADYNACANDGWSPLMIACIEGHIEIVRMLLDIGADYDKCDNDG</sequence>
<evidence type="ECO:0000256" key="2">
    <source>
        <dbReference type="ARBA" id="ARBA00023043"/>
    </source>
</evidence>
<feature type="repeat" description="ANK" evidence="3">
    <location>
        <begin position="547"/>
        <end position="579"/>
    </location>
</feature>
<dbReference type="Gene3D" id="1.25.40.20">
    <property type="entry name" value="Ankyrin repeat-containing domain"/>
    <property type="match status" value="2"/>
</dbReference>
<feature type="repeat" description="ANK" evidence="3">
    <location>
        <begin position="580"/>
        <end position="612"/>
    </location>
</feature>
<feature type="repeat" description="ANK" evidence="3">
    <location>
        <begin position="778"/>
        <end position="810"/>
    </location>
</feature>
<organism evidence="7 8">
    <name type="scientific">Mytilus coruscus</name>
    <name type="common">Sea mussel</name>
    <dbReference type="NCBI Taxonomy" id="42192"/>
    <lineage>
        <taxon>Eukaryota</taxon>
        <taxon>Metazoa</taxon>
        <taxon>Spiralia</taxon>
        <taxon>Lophotrochozoa</taxon>
        <taxon>Mollusca</taxon>
        <taxon>Bivalvia</taxon>
        <taxon>Autobranchia</taxon>
        <taxon>Pteriomorphia</taxon>
        <taxon>Mytilida</taxon>
        <taxon>Mytiloidea</taxon>
        <taxon>Mytilidae</taxon>
        <taxon>Mytilinae</taxon>
        <taxon>Mytilus</taxon>
    </lineage>
</organism>
<dbReference type="InterPro" id="IPR002110">
    <property type="entry name" value="Ankyrin_rpt"/>
</dbReference>
<evidence type="ECO:0000256" key="4">
    <source>
        <dbReference type="SAM" id="Coils"/>
    </source>
</evidence>
<feature type="repeat" description="ANK" evidence="3">
    <location>
        <begin position="712"/>
        <end position="744"/>
    </location>
</feature>
<dbReference type="Pfam" id="PF18738">
    <property type="entry name" value="HEPN_DZIP3"/>
    <property type="match status" value="1"/>
</dbReference>
<feature type="repeat" description="ANK" evidence="3">
    <location>
        <begin position="514"/>
        <end position="546"/>
    </location>
</feature>
<dbReference type="SMART" id="SM00248">
    <property type="entry name" value="ANK"/>
    <property type="match status" value="12"/>
</dbReference>